<protein>
    <recommendedName>
        <fullName evidence="3">SHS2 domain-containing protein</fullName>
    </recommendedName>
</protein>
<gene>
    <name evidence="1" type="ORF">COU22_02570</name>
</gene>
<accession>A0A2M6WC78</accession>
<evidence type="ECO:0008006" key="3">
    <source>
        <dbReference type="Google" id="ProtNLM"/>
    </source>
</evidence>
<reference evidence="2" key="1">
    <citation type="submission" date="2017-09" db="EMBL/GenBank/DDBJ databases">
        <title>Depth-based differentiation of microbial function through sediment-hosted aquifers and enrichment of novel symbionts in the deep terrestrial subsurface.</title>
        <authorList>
            <person name="Probst A.J."/>
            <person name="Ladd B."/>
            <person name="Jarett J.K."/>
            <person name="Geller-Mcgrath D.E."/>
            <person name="Sieber C.M.K."/>
            <person name="Emerson J.B."/>
            <person name="Anantharaman K."/>
            <person name="Thomas B.C."/>
            <person name="Malmstrom R."/>
            <person name="Stieglmeier M."/>
            <person name="Klingl A."/>
            <person name="Woyke T."/>
            <person name="Ryan C.M."/>
            <person name="Banfield J.F."/>
        </authorList>
    </citation>
    <scope>NUCLEOTIDE SEQUENCE [LARGE SCALE GENOMIC DNA]</scope>
</reference>
<organism evidence="1 2">
    <name type="scientific">Candidatus Komeilibacteria bacterium CG10_big_fil_rev_8_21_14_0_10_41_13</name>
    <dbReference type="NCBI Taxonomy" id="1974476"/>
    <lineage>
        <taxon>Bacteria</taxon>
        <taxon>Candidatus Komeiliibacteriota</taxon>
    </lineage>
</organism>
<dbReference type="Pfam" id="PF11104">
    <property type="entry name" value="PilM_2"/>
    <property type="match status" value="1"/>
</dbReference>
<name>A0A2M6WC78_9BACT</name>
<comment type="caution">
    <text evidence="1">The sequence shown here is derived from an EMBL/GenBank/DDBJ whole genome shotgun (WGS) entry which is preliminary data.</text>
</comment>
<dbReference type="InterPro" id="IPR050696">
    <property type="entry name" value="FtsA/MreB"/>
</dbReference>
<feature type="non-terminal residue" evidence="1">
    <location>
        <position position="266"/>
    </location>
</feature>
<sequence length="266" mass="30288">MVFNLIQNSFGLDISEKFWRAVQIKKSGNKFKVVSFAELDIPEGIIKDGKFVKEKEAIELFKKLLDSAEKKISSRYTSVCLPEPKTFIKVINITYPKSKNIMAEVIEESKKHIPYPLEKIYLDWQFVNEKDKSKIIVGVCPKDIIDNFQSFLKKVNLMPVVLEIESMSIARSLFPLTKPVESPVMVVDFGVSRTGIFVYEKDFIPFSLSLGISSEDLTSHLMAKLKLKYDQAEEAKIKLGLDHARALGGLRKVLSEPLKKLAEEIR</sequence>
<dbReference type="SUPFAM" id="SSF53067">
    <property type="entry name" value="Actin-like ATPase domain"/>
    <property type="match status" value="2"/>
</dbReference>
<dbReference type="AlphaFoldDB" id="A0A2M6WC78"/>
<dbReference type="Proteomes" id="UP000230543">
    <property type="component" value="Unassembled WGS sequence"/>
</dbReference>
<evidence type="ECO:0000313" key="1">
    <source>
        <dbReference type="EMBL" id="PIT90364.1"/>
    </source>
</evidence>
<proteinExistence type="predicted"/>
<dbReference type="PANTHER" id="PTHR32432:SF3">
    <property type="entry name" value="ETHANOLAMINE UTILIZATION PROTEIN EUTJ"/>
    <property type="match status" value="1"/>
</dbReference>
<dbReference type="InterPro" id="IPR043129">
    <property type="entry name" value="ATPase_NBD"/>
</dbReference>
<dbReference type="InterPro" id="IPR005883">
    <property type="entry name" value="PilM"/>
</dbReference>
<evidence type="ECO:0000313" key="2">
    <source>
        <dbReference type="Proteomes" id="UP000230543"/>
    </source>
</evidence>
<dbReference type="PANTHER" id="PTHR32432">
    <property type="entry name" value="CELL DIVISION PROTEIN FTSA-RELATED"/>
    <property type="match status" value="1"/>
</dbReference>
<dbReference type="EMBL" id="PFBO01000092">
    <property type="protein sequence ID" value="PIT90364.1"/>
    <property type="molecule type" value="Genomic_DNA"/>
</dbReference>
<dbReference type="CDD" id="cd24049">
    <property type="entry name" value="ASKHA_NBD_PilM"/>
    <property type="match status" value="1"/>
</dbReference>
<dbReference type="Gene3D" id="3.30.420.40">
    <property type="match status" value="2"/>
</dbReference>